<dbReference type="RefSeq" id="WP_271715230.1">
    <property type="nucleotide sequence ID" value="NZ_AP024169.1"/>
</dbReference>
<dbReference type="KEGG" id="ahb:bsdtb5_12710"/>
<evidence type="ECO:0008006" key="3">
    <source>
        <dbReference type="Google" id="ProtNLM"/>
    </source>
</evidence>
<protein>
    <recommendedName>
        <fullName evidence="3">ESAT-6-like protein</fullName>
    </recommendedName>
</protein>
<sequence length="101" mass="11357">MDNNSIEISTQILDSDTASMIEELNAVRNQMKSMFDEVIELNTMWEGPANNAFKEQFGIDHATFTELCTSVEKFIECMQFASKEYTKCESSIGQSIAAITL</sequence>
<proteinExistence type="predicted"/>
<name>A0A7R7ICK6_9FIRM</name>
<dbReference type="EMBL" id="AP024169">
    <property type="protein sequence ID" value="BCN29976.1"/>
    <property type="molecule type" value="Genomic_DNA"/>
</dbReference>
<dbReference type="SUPFAM" id="SSF140453">
    <property type="entry name" value="EsxAB dimer-like"/>
    <property type="match status" value="1"/>
</dbReference>
<dbReference type="InterPro" id="IPR010310">
    <property type="entry name" value="T7SS_ESAT-6-like"/>
</dbReference>
<dbReference type="AlphaFoldDB" id="A0A7R7ICK6"/>
<dbReference type="Pfam" id="PF06013">
    <property type="entry name" value="WXG100"/>
    <property type="match status" value="1"/>
</dbReference>
<accession>A0A7R7ICK6</accession>
<evidence type="ECO:0000313" key="1">
    <source>
        <dbReference type="EMBL" id="BCN29976.1"/>
    </source>
</evidence>
<reference evidence="1 2" key="1">
    <citation type="submission" date="2020-11" db="EMBL/GenBank/DDBJ databases">
        <title>Draft genome sequencing of a Lachnospiraceae strain isolated from anoxic soil subjected to BSD treatment.</title>
        <authorList>
            <person name="Uek A."/>
            <person name="Tonouchi A."/>
        </authorList>
    </citation>
    <scope>NUCLEOTIDE SEQUENCE [LARGE SCALE GENOMIC DNA]</scope>
    <source>
        <strain evidence="1 2">TB5</strain>
    </source>
</reference>
<dbReference type="Proteomes" id="UP000595897">
    <property type="component" value="Chromosome"/>
</dbReference>
<keyword evidence="2" id="KW-1185">Reference proteome</keyword>
<gene>
    <name evidence="1" type="ORF">bsdtb5_12710</name>
</gene>
<organism evidence="1 2">
    <name type="scientific">Anaeromicropila herbilytica</name>
    <dbReference type="NCBI Taxonomy" id="2785025"/>
    <lineage>
        <taxon>Bacteria</taxon>
        <taxon>Bacillati</taxon>
        <taxon>Bacillota</taxon>
        <taxon>Clostridia</taxon>
        <taxon>Lachnospirales</taxon>
        <taxon>Lachnospiraceae</taxon>
        <taxon>Anaeromicropila</taxon>
    </lineage>
</organism>
<evidence type="ECO:0000313" key="2">
    <source>
        <dbReference type="Proteomes" id="UP000595897"/>
    </source>
</evidence>
<dbReference type="InterPro" id="IPR036689">
    <property type="entry name" value="ESAT-6-like_sf"/>
</dbReference>
<dbReference type="Gene3D" id="1.10.287.1060">
    <property type="entry name" value="ESAT-6-like"/>
    <property type="match status" value="1"/>
</dbReference>